<keyword evidence="2" id="KW-1185">Reference proteome</keyword>
<evidence type="ECO:0000313" key="2">
    <source>
        <dbReference type="Proteomes" id="UP000465105"/>
    </source>
</evidence>
<sequence>MTSSITLKGIKEIRGFIMRQLAIIKLEAHITDESLIRFNVVNCDVTIEVKGTDDKVEVECVVKNETGDTLNVIKIGTIDGLLNLSKNITRLKLGGK</sequence>
<dbReference type="Proteomes" id="UP000465105">
    <property type="component" value="Segment"/>
</dbReference>
<protein>
    <submittedName>
        <fullName evidence="1">Uncharacterized protein</fullName>
    </submittedName>
</protein>
<accession>A0A6B9SW11</accession>
<dbReference type="GeneID" id="56239346"/>
<reference evidence="1 2" key="1">
    <citation type="submission" date="2019-12" db="EMBL/GenBank/DDBJ databases">
        <authorList>
            <person name="Shah Mahmud R."/>
            <person name="Ulyanova V."/>
            <person name="Mindubaeva L."/>
            <person name="Markelova M."/>
            <person name="Garifullina K."/>
            <person name="Malanin S."/>
            <person name="Doijad S.P."/>
            <person name="Chakraborty T."/>
            <person name="Ilinskaya O."/>
        </authorList>
    </citation>
    <scope>NUCLEOTIDE SEQUENCE [LARGE SCALE GENOMIC DNA]</scope>
</reference>
<evidence type="ECO:0000313" key="1">
    <source>
        <dbReference type="EMBL" id="QHJ75860.1"/>
    </source>
</evidence>
<proteinExistence type="predicted"/>
<name>A0A6B9SW11_9CAUD</name>
<dbReference type="EMBL" id="MN857617">
    <property type="protein sequence ID" value="QHJ75860.1"/>
    <property type="molecule type" value="Genomic_DNA"/>
</dbReference>
<organism evidence="1 2">
    <name type="scientific">Bacillus phage SRT01hs</name>
    <dbReference type="NCBI Taxonomy" id="2847044"/>
    <lineage>
        <taxon>Viruses</taxon>
        <taxon>Duplodnaviria</taxon>
        <taxon>Heunggongvirae</taxon>
        <taxon>Uroviricota</taxon>
        <taxon>Caudoviricetes</taxon>
        <taxon>Salasmaviridae</taxon>
        <taxon>Tatarstanvirinae</taxon>
        <taxon>Gaunavirus</taxon>
        <taxon>Gaunavirus SRT01hs</taxon>
    </lineage>
</organism>
<dbReference type="RefSeq" id="YP_009910626.1">
    <property type="nucleotide sequence ID" value="NC_049973.1"/>
</dbReference>